<gene>
    <name evidence="1" type="ORF">OIK42_02945</name>
</gene>
<accession>A0ABT5KY55</accession>
<dbReference type="Proteomes" id="UP001218788">
    <property type="component" value="Unassembled WGS sequence"/>
</dbReference>
<proteinExistence type="predicted"/>
<name>A0ABT5KY55_9ALTE</name>
<protein>
    <submittedName>
        <fullName evidence="1">Uncharacterized protein</fullName>
    </submittedName>
</protein>
<organism evidence="1 2">
    <name type="scientific">Alteromonas gilva</name>
    <dbReference type="NCBI Taxonomy" id="2987522"/>
    <lineage>
        <taxon>Bacteria</taxon>
        <taxon>Pseudomonadati</taxon>
        <taxon>Pseudomonadota</taxon>
        <taxon>Gammaproteobacteria</taxon>
        <taxon>Alteromonadales</taxon>
        <taxon>Alteromonadaceae</taxon>
        <taxon>Alteromonas/Salinimonas group</taxon>
        <taxon>Alteromonas</taxon>
    </lineage>
</organism>
<dbReference type="RefSeq" id="WP_273638242.1">
    <property type="nucleotide sequence ID" value="NZ_JAQQXP010000001.1"/>
</dbReference>
<comment type="caution">
    <text evidence="1">The sequence shown here is derived from an EMBL/GenBank/DDBJ whole genome shotgun (WGS) entry which is preliminary data.</text>
</comment>
<evidence type="ECO:0000313" key="1">
    <source>
        <dbReference type="EMBL" id="MDC8829713.1"/>
    </source>
</evidence>
<keyword evidence="2" id="KW-1185">Reference proteome</keyword>
<reference evidence="1 2" key="1">
    <citation type="submission" date="2022-10" db="EMBL/GenBank/DDBJ databases">
        <title>Alteromonas sp. chi3 Genome sequencing.</title>
        <authorList>
            <person name="Park S."/>
        </authorList>
    </citation>
    <scope>NUCLEOTIDE SEQUENCE [LARGE SCALE GENOMIC DNA]</scope>
    <source>
        <strain evidence="2">chi3</strain>
    </source>
</reference>
<sequence length="92" mass="10607">MPNLATKFQSIAHDEVDAILSDFTKENFVGGQAAYKLEGGDFNIDAGENNFRAYYDEAERSIKFICRYQRDMHFYDKKLSSFASKYGIETKK</sequence>
<dbReference type="EMBL" id="JAQQXP010000001">
    <property type="protein sequence ID" value="MDC8829713.1"/>
    <property type="molecule type" value="Genomic_DNA"/>
</dbReference>
<evidence type="ECO:0000313" key="2">
    <source>
        <dbReference type="Proteomes" id="UP001218788"/>
    </source>
</evidence>